<dbReference type="PROSITE" id="PS50943">
    <property type="entry name" value="HTH_CROC1"/>
    <property type="match status" value="1"/>
</dbReference>
<keyword evidence="4" id="KW-1185">Reference proteome</keyword>
<dbReference type="SMART" id="SM00530">
    <property type="entry name" value="HTH_XRE"/>
    <property type="match status" value="1"/>
</dbReference>
<dbReference type="Gene3D" id="1.10.260.40">
    <property type="entry name" value="lambda repressor-like DNA-binding domains"/>
    <property type="match status" value="1"/>
</dbReference>
<organism evidence="3 4">
    <name type="scientific">Virgibacillus massiliensis</name>
    <dbReference type="NCBI Taxonomy" id="1462526"/>
    <lineage>
        <taxon>Bacteria</taxon>
        <taxon>Bacillati</taxon>
        <taxon>Bacillota</taxon>
        <taxon>Bacilli</taxon>
        <taxon>Bacillales</taxon>
        <taxon>Bacillaceae</taxon>
        <taxon>Virgibacillus</taxon>
    </lineage>
</organism>
<dbReference type="Pfam" id="PF01381">
    <property type="entry name" value="HTH_3"/>
    <property type="match status" value="1"/>
</dbReference>
<evidence type="ECO:0000313" key="4">
    <source>
        <dbReference type="Proteomes" id="UP000028875"/>
    </source>
</evidence>
<evidence type="ECO:0000256" key="1">
    <source>
        <dbReference type="SAM" id="Coils"/>
    </source>
</evidence>
<dbReference type="SUPFAM" id="SSF47413">
    <property type="entry name" value="lambda repressor-like DNA-binding domains"/>
    <property type="match status" value="1"/>
</dbReference>
<comment type="caution">
    <text evidence="3">The sequence shown here is derived from an EMBL/GenBank/DDBJ whole genome shotgun (WGS) entry which is preliminary data.</text>
</comment>
<dbReference type="Proteomes" id="UP000028875">
    <property type="component" value="Unassembled WGS sequence"/>
</dbReference>
<proteinExistence type="predicted"/>
<reference evidence="4" key="2">
    <citation type="submission" date="2014-05" db="EMBL/GenBank/DDBJ databases">
        <title>Draft genome sequence of Virgibacillus massiliensis Vm-5.</title>
        <authorList>
            <person name="Khelaifia S."/>
            <person name="Croce O."/>
            <person name="Lagier J.C."/>
            <person name="Raoult D."/>
        </authorList>
    </citation>
    <scope>NUCLEOTIDE SEQUENCE [LARGE SCALE GENOMIC DNA]</scope>
    <source>
        <strain evidence="4">Vm-5</strain>
    </source>
</reference>
<dbReference type="Gene3D" id="1.25.40.10">
    <property type="entry name" value="Tetratricopeptide repeat domain"/>
    <property type="match status" value="1"/>
</dbReference>
<sequence length="415" mass="49508">MYEGKILKFYREKAKITQEQLGRGICSVTHISKIERGLTEYSPEITMLLAQRLNINMEQETANLINLKKKLDQWHEMIISQDYSSATTIYDEFQENEMIIISEYYLYYLLLKGIYHLKQGFIKEAGTLIKTLQKKRNKLNNYEENLMKHVLGIYFMMTDDHLKSIHLLKSIQFDIYSNALVYYDLAAAYHHIHSPVLAYYYGEKALNAYKKKNYFLGVIDTENLMLIEVESGQHRNFKETKEQYQDLIRLCDLCNSPDKKGKILHNFAYEHLKRKKYHEAGKLYKASMDLKEKKSNIYLLSLEGYVRCANEGDFLEKDQLISLIEEGLSIASEIKEPLYNHVFLLHYYTIFDQEKQYYHYLTEKALPYFKEHGFFVTMKRYEKELFNYFLKTEQWERAVQTADYIINKVDDTYIF</sequence>
<dbReference type="RefSeq" id="WP_021290325.1">
    <property type="nucleotide sequence ID" value="NZ_BNER01000001.1"/>
</dbReference>
<dbReference type="OrthoDB" id="252257at2"/>
<gene>
    <name evidence="3" type="primary">nprA_1</name>
    <name evidence="3" type="ORF">BN990_00059</name>
</gene>
<dbReference type="AlphaFoldDB" id="A0A024Q5I9"/>
<evidence type="ECO:0000259" key="2">
    <source>
        <dbReference type="PROSITE" id="PS50943"/>
    </source>
</evidence>
<feature type="domain" description="HTH cro/C1-type" evidence="2">
    <location>
        <begin position="7"/>
        <end position="64"/>
    </location>
</feature>
<dbReference type="GO" id="GO:0003677">
    <property type="term" value="F:DNA binding"/>
    <property type="evidence" value="ECO:0007669"/>
    <property type="project" value="InterPro"/>
</dbReference>
<accession>A0A024Q5I9</accession>
<dbReference type="InterPro" id="IPR001387">
    <property type="entry name" value="Cro/C1-type_HTH"/>
</dbReference>
<dbReference type="CDD" id="cd00093">
    <property type="entry name" value="HTH_XRE"/>
    <property type="match status" value="1"/>
</dbReference>
<dbReference type="InterPro" id="IPR011990">
    <property type="entry name" value="TPR-like_helical_dom_sf"/>
</dbReference>
<evidence type="ECO:0000313" key="3">
    <source>
        <dbReference type="EMBL" id="CDQ37803.1"/>
    </source>
</evidence>
<dbReference type="EMBL" id="CCDP010000001">
    <property type="protein sequence ID" value="CDQ37803.1"/>
    <property type="molecule type" value="Genomic_DNA"/>
</dbReference>
<keyword evidence="1" id="KW-0175">Coiled coil</keyword>
<dbReference type="InterPro" id="IPR010982">
    <property type="entry name" value="Lambda_DNA-bd_dom_sf"/>
</dbReference>
<dbReference type="eggNOG" id="COG1396">
    <property type="taxonomic scope" value="Bacteria"/>
</dbReference>
<feature type="coiled-coil region" evidence="1">
    <location>
        <begin position="50"/>
        <end position="77"/>
    </location>
</feature>
<protein>
    <submittedName>
        <fullName evidence="3">Transcriptional activator NprA</fullName>
    </submittedName>
</protein>
<name>A0A024Q5I9_9BACI</name>
<dbReference type="STRING" id="1462526.BN990_00059"/>
<reference evidence="3 4" key="1">
    <citation type="submission" date="2014-03" db="EMBL/GenBank/DDBJ databases">
        <authorList>
            <person name="Urmite Genomes U."/>
        </authorList>
    </citation>
    <scope>NUCLEOTIDE SEQUENCE [LARGE SCALE GENOMIC DNA]</scope>
    <source>
        <strain evidence="3 4">Vm-5</strain>
    </source>
</reference>